<dbReference type="GO" id="GO:0009029">
    <property type="term" value="F:lipid-A 4'-kinase activity"/>
    <property type="evidence" value="ECO:0007669"/>
    <property type="project" value="UniProtKB-UniRule"/>
</dbReference>
<dbReference type="EC" id="2.7.1.130" evidence="3 13"/>
<evidence type="ECO:0000256" key="3">
    <source>
        <dbReference type="ARBA" id="ARBA00012071"/>
    </source>
</evidence>
<keyword evidence="8 13" id="KW-0547">Nucleotide-binding</keyword>
<keyword evidence="14" id="KW-0812">Transmembrane</keyword>
<comment type="pathway">
    <text evidence="2 13">Glycolipid biosynthesis; lipid IV(A) biosynthesis; lipid IV(A) from (3R)-3-hydroxytetradecanoyl-[acyl-carrier-protein] and UDP-N-acetyl-alpha-D-glucosamine: step 6/6.</text>
</comment>
<protein>
    <recommendedName>
        <fullName evidence="4 13">Tetraacyldisaccharide 4'-kinase</fullName>
        <ecNumber evidence="3 13">2.7.1.130</ecNumber>
    </recommendedName>
    <alternativeName>
        <fullName evidence="12 13">Lipid A 4'-kinase</fullName>
    </alternativeName>
</protein>
<evidence type="ECO:0000256" key="1">
    <source>
        <dbReference type="ARBA" id="ARBA00002274"/>
    </source>
</evidence>
<keyword evidence="9 13" id="KW-0418">Kinase</keyword>
<dbReference type="InterPro" id="IPR027417">
    <property type="entry name" value="P-loop_NTPase"/>
</dbReference>
<dbReference type="EMBL" id="JADJUC010000002">
    <property type="protein sequence ID" value="MBK8523122.1"/>
    <property type="molecule type" value="Genomic_DNA"/>
</dbReference>
<proteinExistence type="inferred from homology"/>
<dbReference type="SUPFAM" id="SSF52540">
    <property type="entry name" value="P-loop containing nucleoside triphosphate hydrolases"/>
    <property type="match status" value="1"/>
</dbReference>
<dbReference type="GO" id="GO:0009245">
    <property type="term" value="P:lipid A biosynthetic process"/>
    <property type="evidence" value="ECO:0007669"/>
    <property type="project" value="UniProtKB-UniRule"/>
</dbReference>
<evidence type="ECO:0000256" key="6">
    <source>
        <dbReference type="ARBA" id="ARBA00022556"/>
    </source>
</evidence>
<keyword evidence="10 13" id="KW-0067">ATP-binding</keyword>
<evidence type="ECO:0000313" key="15">
    <source>
        <dbReference type="EMBL" id="MBK8523122.1"/>
    </source>
</evidence>
<comment type="catalytic activity">
    <reaction evidence="13">
        <text>a lipid A disaccharide + ATP = a lipid IVA + ADP + H(+)</text>
        <dbReference type="Rhea" id="RHEA:67840"/>
        <dbReference type="ChEBI" id="CHEBI:15378"/>
        <dbReference type="ChEBI" id="CHEBI:30616"/>
        <dbReference type="ChEBI" id="CHEBI:176343"/>
        <dbReference type="ChEBI" id="CHEBI:176425"/>
        <dbReference type="ChEBI" id="CHEBI:456216"/>
        <dbReference type="EC" id="2.7.1.130"/>
    </reaction>
</comment>
<dbReference type="GO" id="GO:0005886">
    <property type="term" value="C:plasma membrane"/>
    <property type="evidence" value="ECO:0007669"/>
    <property type="project" value="TreeGrafter"/>
</dbReference>
<feature type="binding site" evidence="13">
    <location>
        <begin position="62"/>
        <end position="69"/>
    </location>
    <ligand>
        <name>ATP</name>
        <dbReference type="ChEBI" id="CHEBI:30616"/>
    </ligand>
</feature>
<evidence type="ECO:0000313" key="16">
    <source>
        <dbReference type="Proteomes" id="UP000886689"/>
    </source>
</evidence>
<dbReference type="Proteomes" id="UP000886689">
    <property type="component" value="Unassembled WGS sequence"/>
</dbReference>
<dbReference type="PANTHER" id="PTHR42724">
    <property type="entry name" value="TETRAACYLDISACCHARIDE 4'-KINASE"/>
    <property type="match status" value="1"/>
</dbReference>
<keyword evidence="5 13" id="KW-0444">Lipid biosynthesis</keyword>
<feature type="transmembrane region" description="Helical" evidence="14">
    <location>
        <begin position="20"/>
        <end position="40"/>
    </location>
</feature>
<dbReference type="GO" id="GO:0005524">
    <property type="term" value="F:ATP binding"/>
    <property type="evidence" value="ECO:0007669"/>
    <property type="project" value="UniProtKB-UniRule"/>
</dbReference>
<evidence type="ECO:0000256" key="8">
    <source>
        <dbReference type="ARBA" id="ARBA00022741"/>
    </source>
</evidence>
<comment type="caution">
    <text evidence="15">The sequence shown here is derived from an EMBL/GenBank/DDBJ whole genome shotgun (WGS) entry which is preliminary data.</text>
</comment>
<keyword evidence="14" id="KW-0472">Membrane</keyword>
<gene>
    <name evidence="13" type="primary">lpxK</name>
    <name evidence="15" type="ORF">IPL58_02745</name>
</gene>
<evidence type="ECO:0000256" key="13">
    <source>
        <dbReference type="HAMAP-Rule" id="MF_00409"/>
    </source>
</evidence>
<comment type="similarity">
    <text evidence="13">Belongs to the LpxK family.</text>
</comment>
<dbReference type="HAMAP" id="MF_00409">
    <property type="entry name" value="LpxK"/>
    <property type="match status" value="1"/>
</dbReference>
<evidence type="ECO:0000256" key="5">
    <source>
        <dbReference type="ARBA" id="ARBA00022516"/>
    </source>
</evidence>
<keyword evidence="7 13" id="KW-0808">Transferase</keyword>
<dbReference type="Pfam" id="PF02606">
    <property type="entry name" value="LpxK"/>
    <property type="match status" value="1"/>
</dbReference>
<evidence type="ECO:0000256" key="2">
    <source>
        <dbReference type="ARBA" id="ARBA00004870"/>
    </source>
</evidence>
<keyword evidence="6 13" id="KW-0441">Lipid A biosynthesis</keyword>
<dbReference type="GO" id="GO:0009244">
    <property type="term" value="P:lipopolysaccharide core region biosynthetic process"/>
    <property type="evidence" value="ECO:0007669"/>
    <property type="project" value="TreeGrafter"/>
</dbReference>
<dbReference type="AlphaFoldDB" id="A0A9D7PQV3"/>
<dbReference type="PANTHER" id="PTHR42724:SF1">
    <property type="entry name" value="TETRAACYLDISACCHARIDE 4'-KINASE, MITOCHONDRIAL-RELATED"/>
    <property type="match status" value="1"/>
</dbReference>
<comment type="function">
    <text evidence="1 13">Transfers the gamma-phosphate of ATP to the 4'-position of a tetraacyldisaccharide 1-phosphate intermediate (termed DS-1-P) to form tetraacyldisaccharide 1,4'-bis-phosphate (lipid IVA).</text>
</comment>
<evidence type="ECO:0000256" key="7">
    <source>
        <dbReference type="ARBA" id="ARBA00022679"/>
    </source>
</evidence>
<evidence type="ECO:0000256" key="4">
    <source>
        <dbReference type="ARBA" id="ARBA00016436"/>
    </source>
</evidence>
<accession>A0A9D7PQV3</accession>
<organism evidence="15 16">
    <name type="scientific">Candidatus Proximibacter danicus</name>
    <dbReference type="NCBI Taxonomy" id="2954365"/>
    <lineage>
        <taxon>Bacteria</taxon>
        <taxon>Pseudomonadati</taxon>
        <taxon>Pseudomonadota</taxon>
        <taxon>Betaproteobacteria</taxon>
        <taxon>Candidatus Proximibacter</taxon>
    </lineage>
</organism>
<name>A0A9D7PQV3_9PROT</name>
<evidence type="ECO:0000256" key="14">
    <source>
        <dbReference type="SAM" id="Phobius"/>
    </source>
</evidence>
<reference evidence="15" key="1">
    <citation type="submission" date="2020-10" db="EMBL/GenBank/DDBJ databases">
        <title>Connecting structure to function with the recovery of over 1000 high-quality activated sludge metagenome-assembled genomes encoding full-length rRNA genes using long-read sequencing.</title>
        <authorList>
            <person name="Singleton C.M."/>
            <person name="Petriglieri F."/>
            <person name="Kristensen J.M."/>
            <person name="Kirkegaard R.H."/>
            <person name="Michaelsen T.Y."/>
            <person name="Andersen M.H."/>
            <person name="Karst S.M."/>
            <person name="Dueholm M.S."/>
            <person name="Nielsen P.H."/>
            <person name="Albertsen M."/>
        </authorList>
    </citation>
    <scope>NUCLEOTIDE SEQUENCE</scope>
    <source>
        <strain evidence="15">Hirt_18-Q3-R61-65_BATAC.395</strain>
    </source>
</reference>
<keyword evidence="14" id="KW-1133">Transmembrane helix</keyword>
<evidence type="ECO:0000256" key="10">
    <source>
        <dbReference type="ARBA" id="ARBA00022840"/>
    </source>
</evidence>
<dbReference type="NCBIfam" id="TIGR00682">
    <property type="entry name" value="lpxK"/>
    <property type="match status" value="1"/>
</dbReference>
<keyword evidence="11 13" id="KW-0443">Lipid metabolism</keyword>
<dbReference type="InterPro" id="IPR003758">
    <property type="entry name" value="LpxK"/>
</dbReference>
<evidence type="ECO:0000256" key="11">
    <source>
        <dbReference type="ARBA" id="ARBA00023098"/>
    </source>
</evidence>
<sequence length="341" mass="36593">MALSETLPRLWYRRGLALPLLPLVPVSWLFGALSGLRRAAYRAGLVRSERLPVPVVVVGNLIAGGAGKTPLTLWLVEALRIRGWRPGIVSRGYGAEVTVPQLVDPAAAAGECGDEPLLLARRSGVPVAVCRDRVAAARALLDAHPDCNVIIADDGLQHYRLARDVELAIFDARGTGNGRLLPAGPLREPMDRLRRVDAVVLNGVAALPDIPVGVPCHQMRLDGARFVALNDARRSCSASDLSGRVLHAYAGIGDPGRFFRHLETLGLRFEPHPFPDHHFFSTADFAPAQGGVVLLTEKDAVKCAGLFDGEAWALPVSAEIDLGQSGLIERILEKLNGRKAA</sequence>
<evidence type="ECO:0000256" key="9">
    <source>
        <dbReference type="ARBA" id="ARBA00022777"/>
    </source>
</evidence>
<evidence type="ECO:0000256" key="12">
    <source>
        <dbReference type="ARBA" id="ARBA00029757"/>
    </source>
</evidence>